<evidence type="ECO:0000313" key="11">
    <source>
        <dbReference type="Proteomes" id="UP001233999"/>
    </source>
</evidence>
<dbReference type="Pfam" id="PF17064">
    <property type="entry name" value="QVR"/>
    <property type="match status" value="1"/>
</dbReference>
<evidence type="ECO:0000256" key="4">
    <source>
        <dbReference type="ARBA" id="ARBA00022729"/>
    </source>
</evidence>
<dbReference type="Proteomes" id="UP001233999">
    <property type="component" value="Unassembled WGS sequence"/>
</dbReference>
<keyword evidence="11" id="KW-1185">Reference proteome</keyword>
<evidence type="ECO:0000256" key="9">
    <source>
        <dbReference type="SAM" id="SignalP"/>
    </source>
</evidence>
<evidence type="ECO:0000256" key="7">
    <source>
        <dbReference type="ARBA" id="ARBA00023180"/>
    </source>
</evidence>
<evidence type="ECO:0000256" key="5">
    <source>
        <dbReference type="ARBA" id="ARBA00022989"/>
    </source>
</evidence>
<dbReference type="GO" id="GO:0098552">
    <property type="term" value="C:side of membrane"/>
    <property type="evidence" value="ECO:0007669"/>
    <property type="project" value="UniProtKB-KW"/>
</dbReference>
<dbReference type="GO" id="GO:0032222">
    <property type="term" value="P:regulation of synaptic transmission, cholinergic"/>
    <property type="evidence" value="ECO:0007669"/>
    <property type="project" value="InterPro"/>
</dbReference>
<evidence type="ECO:0000256" key="6">
    <source>
        <dbReference type="ARBA" id="ARBA00023136"/>
    </source>
</evidence>
<comment type="subcellular location">
    <subcellularLocation>
        <location evidence="1">Membrane</location>
        <topology evidence="1">Lipid-anchor</topology>
        <topology evidence="1">GPI-anchor</topology>
    </subcellularLocation>
</comment>
<evidence type="ECO:0000256" key="1">
    <source>
        <dbReference type="ARBA" id="ARBA00004589"/>
    </source>
</evidence>
<keyword evidence="5" id="KW-1133">Transmembrane helix</keyword>
<feature type="chain" id="PRO_5042200169" description="Protein sleepless" evidence="9">
    <location>
        <begin position="22"/>
        <end position="161"/>
    </location>
</feature>
<dbReference type="InterPro" id="IPR031424">
    <property type="entry name" value="QVR-like"/>
</dbReference>
<keyword evidence="2" id="KW-0336">GPI-anchor</keyword>
<reference evidence="10" key="2">
    <citation type="submission" date="2023-05" db="EMBL/GenBank/DDBJ databases">
        <authorList>
            <person name="Fouks B."/>
        </authorList>
    </citation>
    <scope>NUCLEOTIDE SEQUENCE</scope>
    <source>
        <strain evidence="10">Stay&amp;Tobe</strain>
        <tissue evidence="10">Testes</tissue>
    </source>
</reference>
<name>A0AAD8EMJ0_DIPPU</name>
<evidence type="ECO:0000313" key="10">
    <source>
        <dbReference type="EMBL" id="KAJ9595738.1"/>
    </source>
</evidence>
<dbReference type="InterPro" id="IPR050975">
    <property type="entry name" value="Sleep_regulator"/>
</dbReference>
<evidence type="ECO:0000256" key="8">
    <source>
        <dbReference type="ARBA" id="ARBA00023288"/>
    </source>
</evidence>
<keyword evidence="3" id="KW-0812">Transmembrane</keyword>
<evidence type="ECO:0000256" key="3">
    <source>
        <dbReference type="ARBA" id="ARBA00022692"/>
    </source>
</evidence>
<dbReference type="PANTHER" id="PTHR33562">
    <property type="entry name" value="ATILLA, ISOFORM B-RELATED-RELATED"/>
    <property type="match status" value="1"/>
</dbReference>
<keyword evidence="4 9" id="KW-0732">Signal</keyword>
<organism evidence="10 11">
    <name type="scientific">Diploptera punctata</name>
    <name type="common">Pacific beetle cockroach</name>
    <dbReference type="NCBI Taxonomy" id="6984"/>
    <lineage>
        <taxon>Eukaryota</taxon>
        <taxon>Metazoa</taxon>
        <taxon>Ecdysozoa</taxon>
        <taxon>Arthropoda</taxon>
        <taxon>Hexapoda</taxon>
        <taxon>Insecta</taxon>
        <taxon>Pterygota</taxon>
        <taxon>Neoptera</taxon>
        <taxon>Polyneoptera</taxon>
        <taxon>Dictyoptera</taxon>
        <taxon>Blattodea</taxon>
        <taxon>Blaberoidea</taxon>
        <taxon>Blaberidae</taxon>
        <taxon>Diplopterinae</taxon>
        <taxon>Diploptera</taxon>
    </lineage>
</organism>
<dbReference type="GO" id="GO:0030431">
    <property type="term" value="P:sleep"/>
    <property type="evidence" value="ECO:0007669"/>
    <property type="project" value="InterPro"/>
</dbReference>
<protein>
    <recommendedName>
        <fullName evidence="12">Protein sleepless</fullName>
    </recommendedName>
</protein>
<accession>A0AAD8EMJ0</accession>
<dbReference type="EMBL" id="JASPKZ010002317">
    <property type="protein sequence ID" value="KAJ9595738.1"/>
    <property type="molecule type" value="Genomic_DNA"/>
</dbReference>
<evidence type="ECO:0000256" key="2">
    <source>
        <dbReference type="ARBA" id="ARBA00022622"/>
    </source>
</evidence>
<comment type="caution">
    <text evidence="10">The sequence shown here is derived from an EMBL/GenBank/DDBJ whole genome shotgun (WGS) entry which is preliminary data.</text>
</comment>
<keyword evidence="7" id="KW-0325">Glycoprotein</keyword>
<evidence type="ECO:0008006" key="12">
    <source>
        <dbReference type="Google" id="ProtNLM"/>
    </source>
</evidence>
<keyword evidence="6" id="KW-0472">Membrane</keyword>
<dbReference type="AlphaFoldDB" id="A0AAD8EMJ0"/>
<gene>
    <name evidence="10" type="ORF">L9F63_013057</name>
</gene>
<keyword evidence="8" id="KW-0449">Lipoprotein</keyword>
<reference evidence="10" key="1">
    <citation type="journal article" date="2023" name="IScience">
        <title>Live-bearing cockroach genome reveals convergent evolutionary mechanisms linked to viviparity in insects and beyond.</title>
        <authorList>
            <person name="Fouks B."/>
            <person name="Harrison M.C."/>
            <person name="Mikhailova A.A."/>
            <person name="Marchal E."/>
            <person name="English S."/>
            <person name="Carruthers M."/>
            <person name="Jennings E.C."/>
            <person name="Chiamaka E.L."/>
            <person name="Frigard R.A."/>
            <person name="Pippel M."/>
            <person name="Attardo G.M."/>
            <person name="Benoit J.B."/>
            <person name="Bornberg-Bauer E."/>
            <person name="Tobe S.S."/>
        </authorList>
    </citation>
    <scope>NUCLEOTIDE SEQUENCE</scope>
    <source>
        <strain evidence="10">Stay&amp;Tobe</strain>
    </source>
</reference>
<sequence length="161" mass="17618">MEVNSILFLMTIAVISNTGQGLNCYICNSLIDEKCGNPADTTGLTGKECHDLATDLPHNNNWKKLLLNQTENYIYGCQKLQLSDRQGMKLILRGCSIVRNTRASKFSCSLDDSITAITGGEGNVDYCGICYTDYCNTGNRLSYISHTILFGGVVAMVSKLV</sequence>
<proteinExistence type="predicted"/>
<feature type="signal peptide" evidence="9">
    <location>
        <begin position="1"/>
        <end position="21"/>
    </location>
</feature>
<dbReference type="PANTHER" id="PTHR33562:SF2">
    <property type="entry name" value="PROTEIN QUIVER"/>
    <property type="match status" value="1"/>
</dbReference>